<dbReference type="EMBL" id="JBHSUC010000001">
    <property type="protein sequence ID" value="MFC6360698.1"/>
    <property type="molecule type" value="Genomic_DNA"/>
</dbReference>
<evidence type="ECO:0000256" key="1">
    <source>
        <dbReference type="ARBA" id="ARBA00004429"/>
    </source>
</evidence>
<feature type="region of interest" description="Disordered" evidence="9">
    <location>
        <begin position="33"/>
        <end position="57"/>
    </location>
</feature>
<dbReference type="InterPro" id="IPR006507">
    <property type="entry name" value="UPF0283"/>
</dbReference>
<evidence type="ECO:0000256" key="7">
    <source>
        <dbReference type="ARBA" id="ARBA00023136"/>
    </source>
</evidence>
<evidence type="ECO:0000256" key="5">
    <source>
        <dbReference type="ARBA" id="ARBA00022692"/>
    </source>
</evidence>
<feature type="transmembrane region" description="Helical" evidence="8">
    <location>
        <begin position="212"/>
        <end position="235"/>
    </location>
</feature>
<feature type="transmembrane region" description="Helical" evidence="8">
    <location>
        <begin position="73"/>
        <end position="90"/>
    </location>
</feature>
<keyword evidence="11" id="KW-1185">Reference proteome</keyword>
<sequence>MTEQEKVPLRPGIIFRDTAAPDNLRLQPARHFSADDASFSPQDEQDMPPGEDSGDEQPLVAVLRPRRSLWRNILLLGVCVFLASIIARTGDWLITAWQNRQWIDAGISLAIGLVVIAGAGSLLAEWRRLFLLRHRAQERDHARQLLDSHDTGRARTFCEQLAARAGINDSEAFRKWQTALQDTHSDREVISLYALQVQPLADKQARATISRFAAESALMIAVSPLAVVDMALIAWRNIRMINQIARIYGIELGYFSRLRLFRGVLFNIAFAGVSELVRETGIDWMSQDIMARLSGRAAQGIGAGLLTARLGIKAMELCRPLPWLEGQKPRLSDYRTDLLTRLRQAMKKKPASGSPSKDPSSPVT</sequence>
<reference evidence="11" key="1">
    <citation type="journal article" date="2019" name="Int. J. Syst. Evol. Microbiol.">
        <title>The Global Catalogue of Microorganisms (GCM) 10K type strain sequencing project: providing services to taxonomists for standard genome sequencing and annotation.</title>
        <authorList>
            <consortium name="The Broad Institute Genomics Platform"/>
            <consortium name="The Broad Institute Genome Sequencing Center for Infectious Disease"/>
            <person name="Wu L."/>
            <person name="Ma J."/>
        </authorList>
    </citation>
    <scope>NUCLEOTIDE SEQUENCE [LARGE SCALE GENOMIC DNA]</scope>
    <source>
        <strain evidence="11">CGMCC 4.1530</strain>
    </source>
</reference>
<evidence type="ECO:0000256" key="9">
    <source>
        <dbReference type="SAM" id="MobiDB-lite"/>
    </source>
</evidence>
<dbReference type="RefSeq" id="WP_212707812.1">
    <property type="nucleotide sequence ID" value="NZ_BAAAFW010000059.1"/>
</dbReference>
<keyword evidence="5 8" id="KW-0812">Transmembrane</keyword>
<proteinExistence type="inferred from homology"/>
<dbReference type="PANTHER" id="PTHR39342">
    <property type="entry name" value="UPF0283 MEMBRANE PROTEIN YCJF"/>
    <property type="match status" value="1"/>
</dbReference>
<feature type="compositionally biased region" description="Polar residues" evidence="9">
    <location>
        <begin position="353"/>
        <end position="364"/>
    </location>
</feature>
<comment type="subcellular location">
    <subcellularLocation>
        <location evidence="1">Cell inner membrane</location>
        <topology evidence="1">Multi-pass membrane protein</topology>
    </subcellularLocation>
    <subcellularLocation>
        <location evidence="8">Cell membrane</location>
        <topology evidence="8">Multi-pass membrane protein</topology>
    </subcellularLocation>
</comment>
<comment type="caution">
    <text evidence="10">The sequence shown here is derived from an EMBL/GenBank/DDBJ whole genome shotgun (WGS) entry which is preliminary data.</text>
</comment>
<keyword evidence="4" id="KW-0997">Cell inner membrane</keyword>
<keyword evidence="7 8" id="KW-0472">Membrane</keyword>
<feature type="transmembrane region" description="Helical" evidence="8">
    <location>
        <begin position="102"/>
        <end position="124"/>
    </location>
</feature>
<dbReference type="PANTHER" id="PTHR39342:SF1">
    <property type="entry name" value="UPF0283 MEMBRANE PROTEIN YCJF"/>
    <property type="match status" value="1"/>
</dbReference>
<evidence type="ECO:0000313" key="11">
    <source>
        <dbReference type="Proteomes" id="UP001596215"/>
    </source>
</evidence>
<dbReference type="NCBIfam" id="TIGR01620">
    <property type="entry name" value="hyp_HI0043"/>
    <property type="match status" value="1"/>
</dbReference>
<evidence type="ECO:0000256" key="8">
    <source>
        <dbReference type="HAMAP-Rule" id="MF_01085"/>
    </source>
</evidence>
<evidence type="ECO:0000256" key="3">
    <source>
        <dbReference type="ARBA" id="ARBA00022475"/>
    </source>
</evidence>
<organism evidence="10 11">
    <name type="scientific">Tatumella punctata</name>
    <dbReference type="NCBI Taxonomy" id="399969"/>
    <lineage>
        <taxon>Bacteria</taxon>
        <taxon>Pseudomonadati</taxon>
        <taxon>Pseudomonadota</taxon>
        <taxon>Gammaproteobacteria</taxon>
        <taxon>Enterobacterales</taxon>
        <taxon>Erwiniaceae</taxon>
        <taxon>Tatumella</taxon>
    </lineage>
</organism>
<dbReference type="HAMAP" id="MF_01085">
    <property type="entry name" value="UPF0283"/>
    <property type="match status" value="1"/>
</dbReference>
<dbReference type="Proteomes" id="UP001596215">
    <property type="component" value="Unassembled WGS sequence"/>
</dbReference>
<evidence type="ECO:0000256" key="6">
    <source>
        <dbReference type="ARBA" id="ARBA00022989"/>
    </source>
</evidence>
<comment type="similarity">
    <text evidence="2 8">Belongs to the UPF0283 family.</text>
</comment>
<dbReference type="Pfam" id="PF05128">
    <property type="entry name" value="DUF697"/>
    <property type="match status" value="1"/>
</dbReference>
<keyword evidence="6 8" id="KW-1133">Transmembrane helix</keyword>
<name>A0ABW1VKQ7_9GAMM</name>
<feature type="region of interest" description="Disordered" evidence="9">
    <location>
        <begin position="345"/>
        <end position="364"/>
    </location>
</feature>
<evidence type="ECO:0000256" key="2">
    <source>
        <dbReference type="ARBA" id="ARBA00008255"/>
    </source>
</evidence>
<gene>
    <name evidence="10" type="ORF">ACFP73_01030</name>
</gene>
<evidence type="ECO:0000256" key="4">
    <source>
        <dbReference type="ARBA" id="ARBA00022519"/>
    </source>
</evidence>
<evidence type="ECO:0000313" key="10">
    <source>
        <dbReference type="EMBL" id="MFC6360698.1"/>
    </source>
</evidence>
<keyword evidence="3 8" id="KW-1003">Cell membrane</keyword>
<dbReference type="InterPro" id="IPR021147">
    <property type="entry name" value="DUF697"/>
</dbReference>
<protein>
    <recommendedName>
        <fullName evidence="8">UPF0283 membrane protein ACFP73_01030</fullName>
    </recommendedName>
</protein>
<accession>A0ABW1VKQ7</accession>